<evidence type="ECO:0000313" key="2">
    <source>
        <dbReference type="EMBL" id="AML60609.1"/>
    </source>
</evidence>
<sequence length="82" mass="9442">MSISIGQIIIFLFILLFLFGKLGPNITKDIRSGFNHLKEVVRDLRDTSNKISEKSEIIPKESIDSEMKKRDNPVKNETHKND</sequence>
<reference evidence="2" key="1">
    <citation type="submission" date="2015-11" db="EMBL/GenBank/DDBJ databases">
        <authorList>
            <person name="Zhang Y."/>
            <person name="Guo Z."/>
        </authorList>
    </citation>
    <scope>NUCLEOTIDE SEQUENCE</scope>
</reference>
<geneLocation type="mitochondrion" evidence="2"/>
<keyword evidence="2" id="KW-0496">Mitochondrion</keyword>
<organism evidence="2">
    <name type="scientific">Moramonas marocensis</name>
    <dbReference type="NCBI Taxonomy" id="1805496"/>
    <lineage>
        <taxon>Eukaryota</taxon>
        <taxon>Discoba</taxon>
        <taxon>Jakobida</taxon>
        <taxon>Histionina</taxon>
        <taxon>Moramonas</taxon>
    </lineage>
</organism>
<accession>A0A140F2H5</accession>
<gene>
    <name evidence="2" type="ORF">Mmmito_0019</name>
</gene>
<proteinExistence type="predicted"/>
<protein>
    <submittedName>
        <fullName evidence="2">Sec-independent protein translocase component tatA/E</fullName>
    </submittedName>
</protein>
<dbReference type="EMBL" id="KU057169">
    <property type="protein sequence ID" value="AML60609.1"/>
    <property type="molecule type" value="Genomic_DNA"/>
</dbReference>
<dbReference type="AlphaFoldDB" id="A0A140F2H5"/>
<reference evidence="2" key="2">
    <citation type="journal article" date="2016" name="Open Biol.">
        <title>Moramonas marocensis gen. nov., sp. nov.: a jakobid flagellate isolated from desert soil with a bacteria-like, but bloated mitochondrial genome.</title>
        <authorList>
            <person name="Strassert J.F."/>
            <person name="Tikhonenkov D.V."/>
            <person name="Pombert J.F."/>
            <person name="Kolisko M."/>
            <person name="Tai V."/>
            <person name="Mylnikov A.P."/>
            <person name="Keeling P.J."/>
        </authorList>
    </citation>
    <scope>NUCLEOTIDE SEQUENCE</scope>
</reference>
<evidence type="ECO:0000256" key="1">
    <source>
        <dbReference type="SAM" id="MobiDB-lite"/>
    </source>
</evidence>
<name>A0A140F2H5_9EUKA</name>
<feature type="region of interest" description="Disordered" evidence="1">
    <location>
        <begin position="52"/>
        <end position="82"/>
    </location>
</feature>